<protein>
    <submittedName>
        <fullName evidence="2">Uncharacterized protein</fullName>
    </submittedName>
</protein>
<keyword evidence="1" id="KW-1133">Transmembrane helix</keyword>
<dbReference type="RefSeq" id="WP_068443568.1">
    <property type="nucleotide sequence ID" value="NZ_CP013862.1"/>
</dbReference>
<keyword evidence="3" id="KW-1185">Reference proteome</keyword>
<dbReference type="KEGG" id="lao:AOX59_06595"/>
<gene>
    <name evidence="2" type="ORF">AOX59_06595</name>
</gene>
<dbReference type="Proteomes" id="UP000050331">
    <property type="component" value="Chromosome"/>
</dbReference>
<keyword evidence="1" id="KW-0812">Transmembrane</keyword>
<name>A0A0U4E607_9BACI</name>
<dbReference type="AlphaFoldDB" id="A0A0U4E607"/>
<keyword evidence="1" id="KW-0472">Membrane</keyword>
<evidence type="ECO:0000256" key="1">
    <source>
        <dbReference type="SAM" id="Phobius"/>
    </source>
</evidence>
<accession>A0A0U4E607</accession>
<dbReference type="EMBL" id="CP013862">
    <property type="protein sequence ID" value="ALX48305.1"/>
    <property type="molecule type" value="Genomic_DNA"/>
</dbReference>
<sequence>MKKAKIIICSSIAIVLIIGIVTYMQVQAESDQEVRERAKAVIQQVQNNSEVYDKIDNELKANGFSNFESTGATYSRENELEFIINFPGGKTFRPKTKRR</sequence>
<proteinExistence type="predicted"/>
<reference evidence="2 3" key="1">
    <citation type="submission" date="2016-01" db="EMBL/GenBank/DDBJ databases">
        <title>Complete genome sequence of strain Lentibacillus amyloliquefaciens LAM0015T isolated from saline sediment.</title>
        <authorList>
            <person name="Wang J.-L."/>
            <person name="He M.-X."/>
        </authorList>
    </citation>
    <scope>NUCLEOTIDE SEQUENCE [LARGE SCALE GENOMIC DNA]</scope>
    <source>
        <strain evidence="2 3">LAM0015</strain>
    </source>
</reference>
<feature type="transmembrane region" description="Helical" evidence="1">
    <location>
        <begin position="7"/>
        <end position="26"/>
    </location>
</feature>
<evidence type="ECO:0000313" key="2">
    <source>
        <dbReference type="EMBL" id="ALX48305.1"/>
    </source>
</evidence>
<organism evidence="2 3">
    <name type="scientific">Lentibacillus amyloliquefaciens</name>
    <dbReference type="NCBI Taxonomy" id="1472767"/>
    <lineage>
        <taxon>Bacteria</taxon>
        <taxon>Bacillati</taxon>
        <taxon>Bacillota</taxon>
        <taxon>Bacilli</taxon>
        <taxon>Bacillales</taxon>
        <taxon>Bacillaceae</taxon>
        <taxon>Lentibacillus</taxon>
    </lineage>
</organism>
<evidence type="ECO:0000313" key="3">
    <source>
        <dbReference type="Proteomes" id="UP000050331"/>
    </source>
</evidence>